<dbReference type="InterPro" id="IPR025047">
    <property type="entry name" value="DUF3986"/>
</dbReference>
<dbReference type="EMBL" id="RHHN01000067">
    <property type="protein sequence ID" value="RNB50716.1"/>
    <property type="molecule type" value="Genomic_DNA"/>
</dbReference>
<name>A0A3M8AHM0_9BACL</name>
<sequence>MFTNNDIVNLLTYNYVGIFTIRSVGCVLDWEKVEQEYLTDRHFHLTYCEDGYDIEGSVWKKKNSQGWDVLFSDNFHDLGSSDTSEDIVIFHYEKDELDVEEINNLFASWVNEVLLPRAKDKSQYKYQEM</sequence>
<protein>
    <submittedName>
        <fullName evidence="1">DUF3986 family protein</fullName>
    </submittedName>
</protein>
<organism evidence="1 2">
    <name type="scientific">Brevibacillus agri</name>
    <dbReference type="NCBI Taxonomy" id="51101"/>
    <lineage>
        <taxon>Bacteria</taxon>
        <taxon>Bacillati</taxon>
        <taxon>Bacillota</taxon>
        <taxon>Bacilli</taxon>
        <taxon>Bacillales</taxon>
        <taxon>Paenibacillaceae</taxon>
        <taxon>Brevibacillus</taxon>
    </lineage>
</organism>
<dbReference type="AlphaFoldDB" id="A0A3M8AHM0"/>
<dbReference type="Pfam" id="PF13143">
    <property type="entry name" value="DUF3986"/>
    <property type="match status" value="1"/>
</dbReference>
<comment type="caution">
    <text evidence="1">The sequence shown here is derived from an EMBL/GenBank/DDBJ whole genome shotgun (WGS) entry which is preliminary data.</text>
</comment>
<gene>
    <name evidence="1" type="ORF">EB820_21045</name>
</gene>
<evidence type="ECO:0000313" key="1">
    <source>
        <dbReference type="EMBL" id="RNB50716.1"/>
    </source>
</evidence>
<accession>A0A3M8AHM0</accession>
<dbReference type="OrthoDB" id="2620614at2"/>
<dbReference type="Proteomes" id="UP000276178">
    <property type="component" value="Unassembled WGS sequence"/>
</dbReference>
<reference evidence="1 2" key="1">
    <citation type="submission" date="2018-10" db="EMBL/GenBank/DDBJ databases">
        <title>Phylogenomics of Brevibacillus.</title>
        <authorList>
            <person name="Dunlap C."/>
        </authorList>
    </citation>
    <scope>NUCLEOTIDE SEQUENCE [LARGE SCALE GENOMIC DNA]</scope>
    <source>
        <strain evidence="1 2">NRRL NRS 1219</strain>
    </source>
</reference>
<evidence type="ECO:0000313" key="2">
    <source>
        <dbReference type="Proteomes" id="UP000276178"/>
    </source>
</evidence>
<proteinExistence type="predicted"/>